<keyword evidence="4" id="KW-0509">mRNA transport</keyword>
<comment type="similarity">
    <text evidence="1">Belongs to the RRM IMP/VICKZ family.</text>
</comment>
<dbReference type="CDD" id="cd22449">
    <property type="entry name" value="KH-I_ScSCP160_rpt4"/>
    <property type="match status" value="1"/>
</dbReference>
<accession>A9V2T3</accession>
<keyword evidence="9" id="KW-1185">Reference proteome</keyword>
<organism evidence="8 9">
    <name type="scientific">Monosiga brevicollis</name>
    <name type="common">Choanoflagellate</name>
    <dbReference type="NCBI Taxonomy" id="81824"/>
    <lineage>
        <taxon>Eukaryota</taxon>
        <taxon>Choanoflagellata</taxon>
        <taxon>Craspedida</taxon>
        <taxon>Salpingoecidae</taxon>
        <taxon>Monosiga</taxon>
    </lineage>
</organism>
<evidence type="ECO:0000313" key="8">
    <source>
        <dbReference type="EMBL" id="EDQ88068.1"/>
    </source>
</evidence>
<dbReference type="InterPro" id="IPR012677">
    <property type="entry name" value="Nucleotide-bd_a/b_plait_sf"/>
</dbReference>
<evidence type="ECO:0000256" key="5">
    <source>
        <dbReference type="ARBA" id="ARBA00022845"/>
    </source>
</evidence>
<dbReference type="Gene3D" id="3.30.70.330">
    <property type="match status" value="1"/>
</dbReference>
<name>A9V2T3_MONBE</name>
<dbReference type="GO" id="GO:0003729">
    <property type="term" value="F:mRNA binding"/>
    <property type="evidence" value="ECO:0000318"/>
    <property type="project" value="GO_Central"/>
</dbReference>
<evidence type="ECO:0000256" key="1">
    <source>
        <dbReference type="ARBA" id="ARBA00009094"/>
    </source>
</evidence>
<keyword evidence="6" id="KW-0694">RNA-binding</keyword>
<dbReference type="CDD" id="cd22463">
    <property type="entry name" value="KH-I_RCF3_like_rpt5"/>
    <property type="match status" value="1"/>
</dbReference>
<dbReference type="GO" id="GO:0051028">
    <property type="term" value="P:mRNA transport"/>
    <property type="evidence" value="ECO:0007669"/>
    <property type="project" value="UniProtKB-KW"/>
</dbReference>
<gene>
    <name evidence="8" type="ORF">MONBRDRAFT_37610</name>
</gene>
<dbReference type="FunCoup" id="A9V2T3">
    <property type="interactions" value="1101"/>
</dbReference>
<evidence type="ECO:0000256" key="4">
    <source>
        <dbReference type="ARBA" id="ARBA00022816"/>
    </source>
</evidence>
<dbReference type="GO" id="GO:0005634">
    <property type="term" value="C:nucleus"/>
    <property type="evidence" value="ECO:0000318"/>
    <property type="project" value="GO_Central"/>
</dbReference>
<dbReference type="SUPFAM" id="SSF54791">
    <property type="entry name" value="Eukaryotic type KH-domain (KH-domain type I)"/>
    <property type="match status" value="4"/>
</dbReference>
<dbReference type="CDD" id="cd22437">
    <property type="entry name" value="KH-I_BTR1_rpt2"/>
    <property type="match status" value="1"/>
</dbReference>
<evidence type="ECO:0000256" key="6">
    <source>
        <dbReference type="PROSITE-ProRule" id="PRU00176"/>
    </source>
</evidence>
<reference evidence="8 9" key="1">
    <citation type="journal article" date="2008" name="Nature">
        <title>The genome of the choanoflagellate Monosiga brevicollis and the origin of metazoans.</title>
        <authorList>
            <consortium name="JGI Sequencing"/>
            <person name="King N."/>
            <person name="Westbrook M.J."/>
            <person name="Young S.L."/>
            <person name="Kuo A."/>
            <person name="Abedin M."/>
            <person name="Chapman J."/>
            <person name="Fairclough S."/>
            <person name="Hellsten U."/>
            <person name="Isogai Y."/>
            <person name="Letunic I."/>
            <person name="Marr M."/>
            <person name="Pincus D."/>
            <person name="Putnam N."/>
            <person name="Rokas A."/>
            <person name="Wright K.J."/>
            <person name="Zuzow R."/>
            <person name="Dirks W."/>
            <person name="Good M."/>
            <person name="Goodstein D."/>
            <person name="Lemons D."/>
            <person name="Li W."/>
            <person name="Lyons J.B."/>
            <person name="Morris A."/>
            <person name="Nichols S."/>
            <person name="Richter D.J."/>
            <person name="Salamov A."/>
            <person name="Bork P."/>
            <person name="Lim W.A."/>
            <person name="Manning G."/>
            <person name="Miller W.T."/>
            <person name="McGinnis W."/>
            <person name="Shapiro H."/>
            <person name="Tjian R."/>
            <person name="Grigoriev I.V."/>
            <person name="Rokhsar D."/>
        </authorList>
    </citation>
    <scope>NUCLEOTIDE SEQUENCE [LARGE SCALE GENOMIC DNA]</scope>
    <source>
        <strain evidence="9">MX1 / ATCC 50154</strain>
    </source>
</reference>
<dbReference type="SUPFAM" id="SSF54928">
    <property type="entry name" value="RNA-binding domain, RBD"/>
    <property type="match status" value="1"/>
</dbReference>
<feature type="domain" description="RRM" evidence="7">
    <location>
        <begin position="2"/>
        <end position="73"/>
    </location>
</feature>
<sequence length="511" mass="55226">MSLFWIGNVARVRSAPIALHEAFRVYGQVESIVLVKRIGFVKFTATVDEEAVCAALRDRVINDSPLQISVDSSQRTQQDRLRNGPVAVVVANVDPAVTIDEMRAFCENFKVLEANSIRGPPVAEGEAKSAPDFHHYILIFPGSMKAAEAAAHLRAQPQLSAAASFLYMGPELEVMVRSAQHLHLLPANMIVSHSQAGAIIGQGGANIRELQAKTSTNIRVQSQSGDMGQDRIVTIQGSSSQLVAACMNILHLMQANDLAERGSGQQGNPPMLQFSIPEAIVGRIIGKSGRTIRHIQDVSGAFARVVNQAYPALEPAQRILQLSGTNSQLKRALQMCVRYFTVTAGDDVNISSAAGRLERTQITIPAVFMGSVIGRQGAHIKRLRQSSSAEVDLSEAREDGSAIMTISGPTAEQVKLHQYIFGHMKTHAEATEGCELPVFHVQMDVPKAAVSAIIGRQGGNIKDIQRTYDVKMEVDDAERVGSVVLDGTFASVQAALTRVRMLVDESMAAKH</sequence>
<dbReference type="GO" id="GO:0006417">
    <property type="term" value="P:regulation of translation"/>
    <property type="evidence" value="ECO:0007669"/>
    <property type="project" value="UniProtKB-KW"/>
</dbReference>
<dbReference type="InterPro" id="IPR035979">
    <property type="entry name" value="RBD_domain_sf"/>
</dbReference>
<dbReference type="Pfam" id="PF00013">
    <property type="entry name" value="KH_1"/>
    <property type="match status" value="4"/>
</dbReference>
<dbReference type="InterPro" id="IPR004088">
    <property type="entry name" value="KH_dom_type_1"/>
</dbReference>
<dbReference type="GO" id="GO:0010468">
    <property type="term" value="P:regulation of gene expression"/>
    <property type="evidence" value="ECO:0000318"/>
    <property type="project" value="GO_Central"/>
</dbReference>
<dbReference type="eggNOG" id="KOG2193">
    <property type="taxonomic scope" value="Eukaryota"/>
</dbReference>
<dbReference type="AlphaFoldDB" id="A9V2T3"/>
<dbReference type="InterPro" id="IPR000504">
    <property type="entry name" value="RRM_dom"/>
</dbReference>
<dbReference type="PANTHER" id="PTHR10288">
    <property type="entry name" value="KH DOMAIN CONTAINING RNA BINDING PROTEIN"/>
    <property type="match status" value="1"/>
</dbReference>
<dbReference type="Gene3D" id="3.30.1370.10">
    <property type="entry name" value="K Homology domain, type 1"/>
    <property type="match status" value="2"/>
</dbReference>
<dbReference type="InterPro" id="IPR036612">
    <property type="entry name" value="KH_dom_type_1_sf"/>
</dbReference>
<dbReference type="SMART" id="SM00322">
    <property type="entry name" value="KH"/>
    <property type="match status" value="4"/>
</dbReference>
<evidence type="ECO:0000256" key="3">
    <source>
        <dbReference type="ARBA" id="ARBA00022737"/>
    </source>
</evidence>
<dbReference type="InterPro" id="IPR004087">
    <property type="entry name" value="KH_dom"/>
</dbReference>
<dbReference type="InParanoid" id="A9V2T3"/>
<evidence type="ECO:0000259" key="7">
    <source>
        <dbReference type="PROSITE" id="PS50102"/>
    </source>
</evidence>
<dbReference type="RefSeq" id="XP_001747144.1">
    <property type="nucleotide sequence ID" value="XM_001747092.1"/>
</dbReference>
<dbReference type="CDD" id="cd00590">
    <property type="entry name" value="RRM_SF"/>
    <property type="match status" value="1"/>
</dbReference>
<dbReference type="GeneID" id="5892484"/>
<dbReference type="PROSITE" id="PS50084">
    <property type="entry name" value="KH_TYPE_1"/>
    <property type="match status" value="4"/>
</dbReference>
<dbReference type="KEGG" id="mbr:MONBRDRAFT_37610"/>
<keyword evidence="2" id="KW-0813">Transport</keyword>
<dbReference type="EMBL" id="CH991556">
    <property type="protein sequence ID" value="EDQ88068.1"/>
    <property type="molecule type" value="Genomic_DNA"/>
</dbReference>
<dbReference type="GO" id="GO:0005737">
    <property type="term" value="C:cytoplasm"/>
    <property type="evidence" value="ECO:0000318"/>
    <property type="project" value="GO_Central"/>
</dbReference>
<dbReference type="PROSITE" id="PS50102">
    <property type="entry name" value="RRM"/>
    <property type="match status" value="1"/>
</dbReference>
<dbReference type="OMA" id="QGPENER"/>
<dbReference type="Gene3D" id="3.30.310.210">
    <property type="match status" value="1"/>
</dbReference>
<keyword evidence="3" id="KW-0677">Repeat</keyword>
<proteinExistence type="inferred from homology"/>
<evidence type="ECO:0000313" key="9">
    <source>
        <dbReference type="Proteomes" id="UP000001357"/>
    </source>
</evidence>
<dbReference type="Proteomes" id="UP000001357">
    <property type="component" value="Unassembled WGS sequence"/>
</dbReference>
<protein>
    <recommendedName>
        <fullName evidence="7">RRM domain-containing protein</fullName>
    </recommendedName>
</protein>
<evidence type="ECO:0000256" key="2">
    <source>
        <dbReference type="ARBA" id="ARBA00022448"/>
    </source>
</evidence>
<keyword evidence="5" id="KW-0810">Translation regulation</keyword>